<dbReference type="Gene3D" id="4.10.410.60">
    <property type="match status" value="1"/>
</dbReference>
<dbReference type="InterPro" id="IPR021137">
    <property type="entry name" value="Ribosomal_bL35-like"/>
</dbReference>
<dbReference type="GO" id="GO:0006412">
    <property type="term" value="P:translation"/>
    <property type="evidence" value="ECO:0007669"/>
    <property type="project" value="InterPro"/>
</dbReference>
<dbReference type="SUPFAM" id="SSF143034">
    <property type="entry name" value="L35p-like"/>
    <property type="match status" value="1"/>
</dbReference>
<reference evidence="5" key="1">
    <citation type="journal article" date="2023" name="G3 (Bethesda)">
        <title>Whole genome assembly and annotation of the endangered Caribbean coral Acropora cervicornis.</title>
        <authorList>
            <person name="Selwyn J.D."/>
            <person name="Vollmer S.V."/>
        </authorList>
    </citation>
    <scope>NUCLEOTIDE SEQUENCE</scope>
    <source>
        <strain evidence="5">K2</strain>
    </source>
</reference>
<organism evidence="5 6">
    <name type="scientific">Acropora cervicornis</name>
    <name type="common">Staghorn coral</name>
    <dbReference type="NCBI Taxonomy" id="6130"/>
    <lineage>
        <taxon>Eukaryota</taxon>
        <taxon>Metazoa</taxon>
        <taxon>Cnidaria</taxon>
        <taxon>Anthozoa</taxon>
        <taxon>Hexacorallia</taxon>
        <taxon>Scleractinia</taxon>
        <taxon>Astrocoeniina</taxon>
        <taxon>Acroporidae</taxon>
        <taxon>Acropora</taxon>
    </lineage>
</organism>
<evidence type="ECO:0000256" key="3">
    <source>
        <dbReference type="ARBA" id="ARBA00023274"/>
    </source>
</evidence>
<accession>A0AAD9QC29</accession>
<reference evidence="5" key="2">
    <citation type="journal article" date="2023" name="Science">
        <title>Genomic signatures of disease resistance in endangered staghorn corals.</title>
        <authorList>
            <person name="Vollmer S.V."/>
            <person name="Selwyn J.D."/>
            <person name="Despard B.A."/>
            <person name="Roesel C.L."/>
        </authorList>
    </citation>
    <scope>NUCLEOTIDE SEQUENCE</scope>
    <source>
        <strain evidence="5">K2</strain>
    </source>
</reference>
<dbReference type="HAMAP" id="MF_00514">
    <property type="entry name" value="Ribosomal_bL35"/>
    <property type="match status" value="1"/>
</dbReference>
<protein>
    <recommendedName>
        <fullName evidence="4">50S ribosomal protein L35</fullName>
    </recommendedName>
</protein>
<dbReference type="Proteomes" id="UP001249851">
    <property type="component" value="Unassembled WGS sequence"/>
</dbReference>
<evidence type="ECO:0000256" key="1">
    <source>
        <dbReference type="ARBA" id="ARBA00006598"/>
    </source>
</evidence>
<dbReference type="InterPro" id="IPR018265">
    <property type="entry name" value="Ribosomal_bL35_CS"/>
</dbReference>
<dbReference type="NCBIfam" id="TIGR00001">
    <property type="entry name" value="rpmI_bact"/>
    <property type="match status" value="1"/>
</dbReference>
<comment type="similarity">
    <text evidence="1 4">Belongs to the bacterial ribosomal protein bL35 family.</text>
</comment>
<dbReference type="PRINTS" id="PR00064">
    <property type="entry name" value="RIBOSOMALL35"/>
</dbReference>
<sequence>MAALVSSVRKGLFSCGILPSLRTVSTSVKCIAQDVNIRMVNFPNLKTQIRRISAFSFLASVSRISTCKMSFQSRQLVGARSLYRFGSSSDFLKRTEGFFGYYKNTVVITRKINTKSKLGKRKTCKAVTKRFIRTGKGKLKRWRAGKNHKMMHKGPKRSMRLRKATYVNKQQLKLLNKMLNGW</sequence>
<dbReference type="PANTHER" id="PTHR33343:SF1">
    <property type="entry name" value="LARGE RIBOSOMAL SUBUNIT PROTEIN BL35M"/>
    <property type="match status" value="1"/>
</dbReference>
<evidence type="ECO:0000256" key="2">
    <source>
        <dbReference type="ARBA" id="ARBA00022980"/>
    </source>
</evidence>
<evidence type="ECO:0000313" key="6">
    <source>
        <dbReference type="Proteomes" id="UP001249851"/>
    </source>
</evidence>
<evidence type="ECO:0000256" key="4">
    <source>
        <dbReference type="RuleBase" id="RU000568"/>
    </source>
</evidence>
<evidence type="ECO:0000313" key="5">
    <source>
        <dbReference type="EMBL" id="KAK2558480.1"/>
    </source>
</evidence>
<dbReference type="GO" id="GO:0003735">
    <property type="term" value="F:structural constituent of ribosome"/>
    <property type="evidence" value="ECO:0007669"/>
    <property type="project" value="InterPro"/>
</dbReference>
<dbReference type="EMBL" id="JARQWQ010000044">
    <property type="protein sequence ID" value="KAK2558480.1"/>
    <property type="molecule type" value="Genomic_DNA"/>
</dbReference>
<name>A0AAD9QC29_ACRCE</name>
<dbReference type="AlphaFoldDB" id="A0AAD9QC29"/>
<dbReference type="InterPro" id="IPR001706">
    <property type="entry name" value="Ribosomal_bL35"/>
</dbReference>
<gene>
    <name evidence="5" type="ORF">P5673_019194</name>
</gene>
<dbReference type="FunFam" id="4.10.410.60:FF:000001">
    <property type="entry name" value="50S ribosomal protein L35"/>
    <property type="match status" value="1"/>
</dbReference>
<dbReference type="InterPro" id="IPR037229">
    <property type="entry name" value="Ribosomal_bL35_sf"/>
</dbReference>
<keyword evidence="3 4" id="KW-0687">Ribonucleoprotein</keyword>
<dbReference type="PROSITE" id="PS00936">
    <property type="entry name" value="RIBOSOMAL_L35"/>
    <property type="match status" value="1"/>
</dbReference>
<dbReference type="GO" id="GO:0015934">
    <property type="term" value="C:large ribosomal subunit"/>
    <property type="evidence" value="ECO:0007669"/>
    <property type="project" value="TreeGrafter"/>
</dbReference>
<dbReference type="PANTHER" id="PTHR33343">
    <property type="entry name" value="54S RIBOSOMAL PROTEIN BL35M"/>
    <property type="match status" value="1"/>
</dbReference>
<dbReference type="Pfam" id="PF01632">
    <property type="entry name" value="Ribosomal_L35p"/>
    <property type="match status" value="1"/>
</dbReference>
<keyword evidence="2 4" id="KW-0689">Ribosomal protein</keyword>
<comment type="caution">
    <text evidence="5">The sequence shown here is derived from an EMBL/GenBank/DDBJ whole genome shotgun (WGS) entry which is preliminary data.</text>
</comment>
<keyword evidence="6" id="KW-1185">Reference proteome</keyword>
<proteinExistence type="inferred from homology"/>